<feature type="domain" description="AB hydrolase-1" evidence="1">
    <location>
        <begin position="31"/>
        <end position="268"/>
    </location>
</feature>
<dbReference type="PANTHER" id="PTHR43433">
    <property type="entry name" value="HYDROLASE, ALPHA/BETA FOLD FAMILY PROTEIN"/>
    <property type="match status" value="1"/>
</dbReference>
<gene>
    <name evidence="2" type="ORF">GT019_24615</name>
</gene>
<protein>
    <submittedName>
        <fullName evidence="2">Alpha/beta fold hydrolase</fullName>
    </submittedName>
</protein>
<organism evidence="2 3">
    <name type="scientific">Paenibacillus glycinis</name>
    <dbReference type="NCBI Taxonomy" id="2697035"/>
    <lineage>
        <taxon>Bacteria</taxon>
        <taxon>Bacillati</taxon>
        <taxon>Bacillota</taxon>
        <taxon>Bacilli</taxon>
        <taxon>Bacillales</taxon>
        <taxon>Paenibacillaceae</taxon>
        <taxon>Paenibacillus</taxon>
    </lineage>
</organism>
<evidence type="ECO:0000313" key="3">
    <source>
        <dbReference type="Proteomes" id="UP000665561"/>
    </source>
</evidence>
<dbReference type="EMBL" id="JAAAMV010000025">
    <property type="protein sequence ID" value="NBD27067.1"/>
    <property type="molecule type" value="Genomic_DNA"/>
</dbReference>
<keyword evidence="2" id="KW-0378">Hydrolase</keyword>
<name>A0ABW9XWI1_9BACL</name>
<evidence type="ECO:0000313" key="2">
    <source>
        <dbReference type="EMBL" id="NBD27067.1"/>
    </source>
</evidence>
<accession>A0ABW9XWI1</accession>
<reference evidence="2 3" key="1">
    <citation type="submission" date="2020-01" db="EMBL/GenBank/DDBJ databases">
        <title>Paenibacillus soybeanensis sp. nov. isolated from the nodules of soybean (Glycine max(L.) Merr).</title>
        <authorList>
            <person name="Wang H."/>
        </authorList>
    </citation>
    <scope>NUCLEOTIDE SEQUENCE [LARGE SCALE GENOMIC DNA]</scope>
    <source>
        <strain evidence="2 3">T1</strain>
    </source>
</reference>
<dbReference type="InterPro" id="IPR029058">
    <property type="entry name" value="AB_hydrolase_fold"/>
</dbReference>
<keyword evidence="3" id="KW-1185">Reference proteome</keyword>
<dbReference type="SUPFAM" id="SSF53474">
    <property type="entry name" value="alpha/beta-Hydrolases"/>
    <property type="match status" value="1"/>
</dbReference>
<comment type="caution">
    <text evidence="2">The sequence shown here is derived from an EMBL/GenBank/DDBJ whole genome shotgun (WGS) entry which is preliminary data.</text>
</comment>
<sequence>MKIKQAYRLDHAVSADGTMIGYRRIGSGPGLILVHGAFVSGHEYEKLAAELADAFTVYNIDRRGRRYSGPQGERYSIAKECEDLMAVRLATGATRLFGHSYGGLIALELARTRPDAFAAIAVYEPAISVGGAFPSDWLPAYKRAMEQGRELSAFVHFLKGVAVSRRVSRVPAWLLKLLLLPSLLFWEGRKLKDKLPTLIKEMEEVFRLDSTVSAYAAITASTLVMAGGDSPAFLRQGARAAAEAIPAARLMLLKGLGHNAPDLFNQRVIAERLKAFCGP</sequence>
<proteinExistence type="predicted"/>
<dbReference type="PANTHER" id="PTHR43433:SF5">
    <property type="entry name" value="AB HYDROLASE-1 DOMAIN-CONTAINING PROTEIN"/>
    <property type="match status" value="1"/>
</dbReference>
<dbReference type="RefSeq" id="WP_161746091.1">
    <property type="nucleotide sequence ID" value="NZ_JAAAMV010000025.1"/>
</dbReference>
<dbReference type="InterPro" id="IPR000073">
    <property type="entry name" value="AB_hydrolase_1"/>
</dbReference>
<dbReference type="InterPro" id="IPR050471">
    <property type="entry name" value="AB_hydrolase"/>
</dbReference>
<dbReference type="Gene3D" id="3.40.50.1820">
    <property type="entry name" value="alpha/beta hydrolase"/>
    <property type="match status" value="1"/>
</dbReference>
<evidence type="ECO:0000259" key="1">
    <source>
        <dbReference type="Pfam" id="PF12697"/>
    </source>
</evidence>
<dbReference type="Pfam" id="PF12697">
    <property type="entry name" value="Abhydrolase_6"/>
    <property type="match status" value="1"/>
</dbReference>
<dbReference type="Proteomes" id="UP000665561">
    <property type="component" value="Unassembled WGS sequence"/>
</dbReference>
<dbReference type="GO" id="GO:0016787">
    <property type="term" value="F:hydrolase activity"/>
    <property type="evidence" value="ECO:0007669"/>
    <property type="project" value="UniProtKB-KW"/>
</dbReference>